<feature type="compositionally biased region" description="Polar residues" evidence="1">
    <location>
        <begin position="168"/>
        <end position="182"/>
    </location>
</feature>
<keyword evidence="2" id="KW-0472">Membrane</keyword>
<dbReference type="OrthoDB" id="9909389at2759"/>
<keyword evidence="3" id="KW-0732">Signal</keyword>
<dbReference type="AlphaFoldDB" id="A0A9Q1IZL3"/>
<feature type="compositionally biased region" description="Polar residues" evidence="1">
    <location>
        <begin position="332"/>
        <end position="347"/>
    </location>
</feature>
<dbReference type="Proteomes" id="UP001152622">
    <property type="component" value="Chromosome 5"/>
</dbReference>
<proteinExistence type="predicted"/>
<feature type="chain" id="PRO_5040416454" evidence="3">
    <location>
        <begin position="30"/>
        <end position="347"/>
    </location>
</feature>
<feature type="region of interest" description="Disordered" evidence="1">
    <location>
        <begin position="323"/>
        <end position="347"/>
    </location>
</feature>
<keyword evidence="2" id="KW-1133">Transmembrane helix</keyword>
<gene>
    <name evidence="4" type="ORF">SKAU_G00168860</name>
</gene>
<evidence type="ECO:0000256" key="3">
    <source>
        <dbReference type="SAM" id="SignalP"/>
    </source>
</evidence>
<sequence>MKMIPEQRLGQLLSLLGLLLAINLGATSTRPPDRVDNTHNTTGLANVTMPASKTNWNSSTGTAAFHGSNQSISGTTKMSPNSKQDSVTTAISHNSTQNGIVSKWNATIATTSSTYISVDTISSNSTQDTQVLVDSELVTGSTAPSQTTKLTTAMTPPVTTASVSAATFKATNPPSTSPTTQRAKAPGIVSPHDNPTIASTLGFPKVLSTTLGTPFKLKHSKKTMTIILSSLLGVAALVIFLYTLDRCKRKKTQYLHRPLYNNSEDTVDRFLPADDTLVISGGLYDGPRVYNPTMTTTNEDEDFHCDQPPFSSRSTQFQLQLLKEEGEKPPSSEASAFQTSQRMAEDA</sequence>
<organism evidence="4 5">
    <name type="scientific">Synaphobranchus kaupii</name>
    <name type="common">Kaup's arrowtooth eel</name>
    <dbReference type="NCBI Taxonomy" id="118154"/>
    <lineage>
        <taxon>Eukaryota</taxon>
        <taxon>Metazoa</taxon>
        <taxon>Chordata</taxon>
        <taxon>Craniata</taxon>
        <taxon>Vertebrata</taxon>
        <taxon>Euteleostomi</taxon>
        <taxon>Actinopterygii</taxon>
        <taxon>Neopterygii</taxon>
        <taxon>Teleostei</taxon>
        <taxon>Anguilliformes</taxon>
        <taxon>Synaphobranchidae</taxon>
        <taxon>Synaphobranchus</taxon>
    </lineage>
</organism>
<comment type="caution">
    <text evidence="4">The sequence shown here is derived from an EMBL/GenBank/DDBJ whole genome shotgun (WGS) entry which is preliminary data.</text>
</comment>
<keyword evidence="5" id="KW-1185">Reference proteome</keyword>
<accession>A0A9Q1IZL3</accession>
<dbReference type="EMBL" id="JAINUF010000005">
    <property type="protein sequence ID" value="KAJ8360361.1"/>
    <property type="molecule type" value="Genomic_DNA"/>
</dbReference>
<name>A0A9Q1IZL3_SYNKA</name>
<reference evidence="4" key="1">
    <citation type="journal article" date="2023" name="Science">
        <title>Genome structures resolve the early diversification of teleost fishes.</title>
        <authorList>
            <person name="Parey E."/>
            <person name="Louis A."/>
            <person name="Montfort J."/>
            <person name="Bouchez O."/>
            <person name="Roques C."/>
            <person name="Iampietro C."/>
            <person name="Lluch J."/>
            <person name="Castinel A."/>
            <person name="Donnadieu C."/>
            <person name="Desvignes T."/>
            <person name="Floi Bucao C."/>
            <person name="Jouanno E."/>
            <person name="Wen M."/>
            <person name="Mejri S."/>
            <person name="Dirks R."/>
            <person name="Jansen H."/>
            <person name="Henkel C."/>
            <person name="Chen W.J."/>
            <person name="Zahm M."/>
            <person name="Cabau C."/>
            <person name="Klopp C."/>
            <person name="Thompson A.W."/>
            <person name="Robinson-Rechavi M."/>
            <person name="Braasch I."/>
            <person name="Lecointre G."/>
            <person name="Bobe J."/>
            <person name="Postlethwait J.H."/>
            <person name="Berthelot C."/>
            <person name="Roest Crollius H."/>
            <person name="Guiguen Y."/>
        </authorList>
    </citation>
    <scope>NUCLEOTIDE SEQUENCE</scope>
    <source>
        <strain evidence="4">WJC10195</strain>
    </source>
</reference>
<evidence type="ECO:0000256" key="1">
    <source>
        <dbReference type="SAM" id="MobiDB-lite"/>
    </source>
</evidence>
<feature type="transmembrane region" description="Helical" evidence="2">
    <location>
        <begin position="224"/>
        <end position="244"/>
    </location>
</feature>
<keyword evidence="2" id="KW-0812">Transmembrane</keyword>
<evidence type="ECO:0000313" key="5">
    <source>
        <dbReference type="Proteomes" id="UP001152622"/>
    </source>
</evidence>
<feature type="region of interest" description="Disordered" evidence="1">
    <location>
        <begin position="168"/>
        <end position="187"/>
    </location>
</feature>
<feature type="signal peptide" evidence="3">
    <location>
        <begin position="1"/>
        <end position="29"/>
    </location>
</feature>
<evidence type="ECO:0000256" key="2">
    <source>
        <dbReference type="SAM" id="Phobius"/>
    </source>
</evidence>
<evidence type="ECO:0000313" key="4">
    <source>
        <dbReference type="EMBL" id="KAJ8360361.1"/>
    </source>
</evidence>
<protein>
    <submittedName>
        <fullName evidence="4">Uncharacterized protein</fullName>
    </submittedName>
</protein>